<dbReference type="Proteomes" id="UP000077926">
    <property type="component" value="Chromosome"/>
</dbReference>
<dbReference type="AlphaFoldDB" id="A0A1B3XIY7"/>
<keyword evidence="2" id="KW-1185">Reference proteome</keyword>
<protein>
    <submittedName>
        <fullName evidence="1">Uncharacterized protein</fullName>
    </submittedName>
</protein>
<accession>A0A1B3XIY7</accession>
<name>A0A1B3XIY7_9BACI</name>
<dbReference type="KEGG" id="bmur:ABE28_002220"/>
<reference evidence="1 2" key="1">
    <citation type="submission" date="2016-08" db="EMBL/GenBank/DDBJ databases">
        <title>Complete genome sequence of Bacillus muralis G25-68, a strain with toxicity to nematodes.</title>
        <authorList>
            <person name="Zheng Z."/>
        </authorList>
    </citation>
    <scope>NUCLEOTIDE SEQUENCE [LARGE SCALE GENOMIC DNA]</scope>
    <source>
        <strain evidence="1 2">G25-68</strain>
    </source>
</reference>
<dbReference type="OrthoDB" id="2897064at2"/>
<proteinExistence type="predicted"/>
<evidence type="ECO:0000313" key="2">
    <source>
        <dbReference type="Proteomes" id="UP000077926"/>
    </source>
</evidence>
<sequence>MEVFKVILLKVDDRKFGKRDIKYSVVDKETNELIISGIFEEFGQASDKYYELKDEYGSSNVKMVLK</sequence>
<organism evidence="1 2">
    <name type="scientific">Peribacillus muralis</name>
    <dbReference type="NCBI Taxonomy" id="264697"/>
    <lineage>
        <taxon>Bacteria</taxon>
        <taxon>Bacillati</taxon>
        <taxon>Bacillota</taxon>
        <taxon>Bacilli</taxon>
        <taxon>Bacillales</taxon>
        <taxon>Bacillaceae</taxon>
        <taxon>Peribacillus</taxon>
    </lineage>
</organism>
<dbReference type="EMBL" id="CP017080">
    <property type="protein sequence ID" value="AOH53151.1"/>
    <property type="molecule type" value="Genomic_DNA"/>
</dbReference>
<evidence type="ECO:0000313" key="1">
    <source>
        <dbReference type="EMBL" id="AOH53151.1"/>
    </source>
</evidence>
<gene>
    <name evidence="1" type="ORF">ABE28_002220</name>
</gene>
<dbReference type="RefSeq" id="WP_064462309.1">
    <property type="nucleotide sequence ID" value="NZ_CP017080.1"/>
</dbReference>